<feature type="transmembrane region" description="Helical" evidence="7">
    <location>
        <begin position="42"/>
        <end position="66"/>
    </location>
</feature>
<comment type="caution">
    <text evidence="8">The sequence shown here is derived from an EMBL/GenBank/DDBJ whole genome shotgun (WGS) entry which is preliminary data.</text>
</comment>
<keyword evidence="9" id="KW-1185">Reference proteome</keyword>
<feature type="transmembrane region" description="Helical" evidence="7">
    <location>
        <begin position="322"/>
        <end position="346"/>
    </location>
</feature>
<feature type="transmembrane region" description="Helical" evidence="7">
    <location>
        <begin position="174"/>
        <end position="193"/>
    </location>
</feature>
<evidence type="ECO:0000256" key="2">
    <source>
        <dbReference type="ARBA" id="ARBA00007430"/>
    </source>
</evidence>
<dbReference type="GO" id="GO:0005886">
    <property type="term" value="C:plasma membrane"/>
    <property type="evidence" value="ECO:0007669"/>
    <property type="project" value="UniProtKB-SubCell"/>
</dbReference>
<reference evidence="8" key="2">
    <citation type="submission" date="2020-09" db="EMBL/GenBank/DDBJ databases">
        <authorList>
            <person name="Sun Q."/>
            <person name="Kim S."/>
        </authorList>
    </citation>
    <scope>NUCLEOTIDE SEQUENCE</scope>
    <source>
        <strain evidence="8">KCTC 12368</strain>
    </source>
</reference>
<feature type="transmembrane region" description="Helical" evidence="7">
    <location>
        <begin position="205"/>
        <end position="227"/>
    </location>
</feature>
<dbReference type="RefSeq" id="WP_018474321.1">
    <property type="nucleotide sequence ID" value="NZ_BMWX01000001.1"/>
</dbReference>
<feature type="transmembrane region" description="Helical" evidence="7">
    <location>
        <begin position="87"/>
        <end position="108"/>
    </location>
</feature>
<dbReference type="InterPro" id="IPR050833">
    <property type="entry name" value="Poly_Biosynth_Transport"/>
</dbReference>
<keyword evidence="6 7" id="KW-0472">Membrane</keyword>
<dbReference type="Pfam" id="PF13440">
    <property type="entry name" value="Polysacc_synt_3"/>
    <property type="match status" value="1"/>
</dbReference>
<protein>
    <submittedName>
        <fullName evidence="8">Lipopolysaccharide biosynthesis protein</fullName>
    </submittedName>
</protein>
<evidence type="ECO:0000256" key="5">
    <source>
        <dbReference type="ARBA" id="ARBA00022989"/>
    </source>
</evidence>
<dbReference type="CDD" id="cd13127">
    <property type="entry name" value="MATE_tuaB_like"/>
    <property type="match status" value="1"/>
</dbReference>
<keyword evidence="5 7" id="KW-1133">Transmembrane helix</keyword>
<comment type="similarity">
    <text evidence="2">Belongs to the polysaccharide synthase family.</text>
</comment>
<feature type="transmembrane region" description="Helical" evidence="7">
    <location>
        <begin position="114"/>
        <end position="137"/>
    </location>
</feature>
<evidence type="ECO:0000256" key="4">
    <source>
        <dbReference type="ARBA" id="ARBA00022692"/>
    </source>
</evidence>
<sequence length="474" mass="52741">MDSKKIFSGIKWATLQTIIDIAFRFGIKFILIKLLLPEQFGLIGMCSIFIVIAGAAGELGMSAALIQKKNENEVVPMYSTAFWTGIMWGWVVFLIMALVIGPFASYFYSEPKLIYLIPVLSLSILFRPLGLIHTVILTRKLNFKSLAKISNISAIIAGLLALILAFFGGGVWALVLNMALAPVISLPLLYLNVGWKPKWEWKKEYFNNIFGFGAFSSTTQILSMIMYNVDNLVIGKVFGATKLGYYTLAFSLTEQIRQTISAVLNKVMFPVFGNVQDKKEVIKGYFLKIIKLNAMVIFPYLGFLIVFATDVVNFFGPEWGEAIIPLQILALATMVHITVNSFASILRGIGHPKIEMKIILFTSVLVFLPSLLIGVYYFGIIGAASAVLFNKIALVILGLATLRKYIDVSIHDVFRAVFSTIFIVLGSMAIVFCSNLYLPEFSTLLKIPLYFTLCFGGIIYSEKSILFSLTKHFA</sequence>
<dbReference type="AlphaFoldDB" id="A0A918PM90"/>
<feature type="transmembrane region" description="Helical" evidence="7">
    <location>
        <begin position="358"/>
        <end position="378"/>
    </location>
</feature>
<keyword evidence="4 7" id="KW-0812">Transmembrane</keyword>
<evidence type="ECO:0000256" key="6">
    <source>
        <dbReference type="ARBA" id="ARBA00023136"/>
    </source>
</evidence>
<feature type="transmembrane region" description="Helical" evidence="7">
    <location>
        <begin position="292"/>
        <end position="316"/>
    </location>
</feature>
<evidence type="ECO:0000256" key="1">
    <source>
        <dbReference type="ARBA" id="ARBA00004651"/>
    </source>
</evidence>
<comment type="subcellular location">
    <subcellularLocation>
        <location evidence="1">Cell membrane</location>
        <topology evidence="1">Multi-pass membrane protein</topology>
    </subcellularLocation>
</comment>
<accession>A0A918PM90</accession>
<feature type="transmembrane region" description="Helical" evidence="7">
    <location>
        <begin position="233"/>
        <end position="252"/>
    </location>
</feature>
<feature type="transmembrane region" description="Helical" evidence="7">
    <location>
        <begin position="384"/>
        <end position="402"/>
    </location>
</feature>
<feature type="transmembrane region" description="Helical" evidence="7">
    <location>
        <begin position="414"/>
        <end position="438"/>
    </location>
</feature>
<evidence type="ECO:0000256" key="3">
    <source>
        <dbReference type="ARBA" id="ARBA00022475"/>
    </source>
</evidence>
<organism evidence="8 9">
    <name type="scientific">Echinicola pacifica</name>
    <dbReference type="NCBI Taxonomy" id="346377"/>
    <lineage>
        <taxon>Bacteria</taxon>
        <taxon>Pseudomonadati</taxon>
        <taxon>Bacteroidota</taxon>
        <taxon>Cytophagia</taxon>
        <taxon>Cytophagales</taxon>
        <taxon>Cyclobacteriaceae</taxon>
        <taxon>Echinicola</taxon>
    </lineage>
</organism>
<proteinExistence type="inferred from homology"/>
<keyword evidence="3" id="KW-1003">Cell membrane</keyword>
<dbReference type="Proteomes" id="UP000619457">
    <property type="component" value="Unassembled WGS sequence"/>
</dbReference>
<dbReference type="EMBL" id="BMWX01000001">
    <property type="protein sequence ID" value="GGZ15382.1"/>
    <property type="molecule type" value="Genomic_DNA"/>
</dbReference>
<dbReference type="PANTHER" id="PTHR30250">
    <property type="entry name" value="PST FAMILY PREDICTED COLANIC ACID TRANSPORTER"/>
    <property type="match status" value="1"/>
</dbReference>
<feature type="transmembrane region" description="Helical" evidence="7">
    <location>
        <begin position="149"/>
        <end position="168"/>
    </location>
</feature>
<evidence type="ECO:0000313" key="9">
    <source>
        <dbReference type="Proteomes" id="UP000619457"/>
    </source>
</evidence>
<evidence type="ECO:0000313" key="8">
    <source>
        <dbReference type="EMBL" id="GGZ15382.1"/>
    </source>
</evidence>
<gene>
    <name evidence="8" type="ORF">GCM10007049_04340</name>
</gene>
<reference evidence="8" key="1">
    <citation type="journal article" date="2014" name="Int. J. Syst. Evol. Microbiol.">
        <title>Complete genome sequence of Corynebacterium casei LMG S-19264T (=DSM 44701T), isolated from a smear-ripened cheese.</title>
        <authorList>
            <consortium name="US DOE Joint Genome Institute (JGI-PGF)"/>
            <person name="Walter F."/>
            <person name="Albersmeier A."/>
            <person name="Kalinowski J."/>
            <person name="Ruckert C."/>
        </authorList>
    </citation>
    <scope>NUCLEOTIDE SEQUENCE</scope>
    <source>
        <strain evidence="8">KCTC 12368</strain>
    </source>
</reference>
<evidence type="ECO:0000256" key="7">
    <source>
        <dbReference type="SAM" id="Phobius"/>
    </source>
</evidence>
<name>A0A918PM90_9BACT</name>
<dbReference type="PANTHER" id="PTHR30250:SF10">
    <property type="entry name" value="LIPOPOLYSACCHARIDE BIOSYNTHESIS PROTEIN WZXC"/>
    <property type="match status" value="1"/>
</dbReference>
<feature type="transmembrane region" description="Helical" evidence="7">
    <location>
        <begin position="444"/>
        <end position="461"/>
    </location>
</feature>